<keyword evidence="1" id="KW-0812">Transmembrane</keyword>
<accession>A0A0V8JC83</accession>
<dbReference type="Proteomes" id="UP000054099">
    <property type="component" value="Unassembled WGS sequence"/>
</dbReference>
<feature type="transmembrane region" description="Helical" evidence="1">
    <location>
        <begin position="35"/>
        <end position="52"/>
    </location>
</feature>
<name>A0A0V8JC83_9BACL</name>
<keyword evidence="1" id="KW-1133">Transmembrane helix</keyword>
<dbReference type="EMBL" id="LNQN01000001">
    <property type="protein sequence ID" value="KSU84611.1"/>
    <property type="molecule type" value="Genomic_DNA"/>
</dbReference>
<organism evidence="2 3">
    <name type="scientific">Fictibacillus enclensis</name>
    <dbReference type="NCBI Taxonomy" id="1017270"/>
    <lineage>
        <taxon>Bacteria</taxon>
        <taxon>Bacillati</taxon>
        <taxon>Bacillota</taxon>
        <taxon>Bacilli</taxon>
        <taxon>Bacillales</taxon>
        <taxon>Fictibacillaceae</taxon>
        <taxon>Fictibacillus</taxon>
    </lineage>
</organism>
<evidence type="ECO:0000313" key="3">
    <source>
        <dbReference type="Proteomes" id="UP000054099"/>
    </source>
</evidence>
<dbReference type="AlphaFoldDB" id="A0A0V8JC83"/>
<evidence type="ECO:0000256" key="1">
    <source>
        <dbReference type="SAM" id="Phobius"/>
    </source>
</evidence>
<dbReference type="RefSeq" id="WP_061968430.1">
    <property type="nucleotide sequence ID" value="NZ_FMAV01000001.1"/>
</dbReference>
<proteinExistence type="predicted"/>
<keyword evidence="3" id="KW-1185">Reference proteome</keyword>
<reference evidence="2 3" key="1">
    <citation type="journal article" date="2014" name="Antonie Van Leeuwenhoek">
        <title>Fictibacillus enclensis sp. nov., isolated from marine sediment.</title>
        <authorList>
            <person name="Dastager S.G."/>
            <person name="Mawlankar R."/>
            <person name="Srinivasan K."/>
            <person name="Tang S.K."/>
            <person name="Lee J.C."/>
            <person name="Ramana V.V."/>
            <person name="Shouche Y.S."/>
        </authorList>
    </citation>
    <scope>NUCLEOTIDE SEQUENCE [LARGE SCALE GENOMIC DNA]</scope>
    <source>
        <strain evidence="2 3">NIO-1003</strain>
    </source>
</reference>
<dbReference type="OrthoDB" id="2973634at2"/>
<evidence type="ECO:0000313" key="2">
    <source>
        <dbReference type="EMBL" id="KSU84611.1"/>
    </source>
</evidence>
<comment type="caution">
    <text evidence="2">The sequence shown here is derived from an EMBL/GenBank/DDBJ whole genome shotgun (WGS) entry which is preliminary data.</text>
</comment>
<sequence length="82" mass="9607">MKHDQLYKVWIWLFVSTIIIGVLTVWIDTSWIKKGLWGVLVLFSLAASIAIIPKSDNREKKQSKVIDIKEIQKKRKVNKELE</sequence>
<gene>
    <name evidence="2" type="ORF">AS030_03460</name>
</gene>
<keyword evidence="1" id="KW-0472">Membrane</keyword>
<feature type="transmembrane region" description="Helical" evidence="1">
    <location>
        <begin position="9"/>
        <end position="29"/>
    </location>
</feature>
<protein>
    <submittedName>
        <fullName evidence="2">Uncharacterized protein</fullName>
    </submittedName>
</protein>